<dbReference type="EMBL" id="KZ819289">
    <property type="protein sequence ID" value="PWN98983.1"/>
    <property type="molecule type" value="Genomic_DNA"/>
</dbReference>
<reference evidence="2 3" key="1">
    <citation type="journal article" date="2018" name="Mol. Biol. Evol.">
        <title>Broad Genomic Sampling Reveals a Smut Pathogenic Ancestry of the Fungal Clade Ustilaginomycotina.</title>
        <authorList>
            <person name="Kijpornyongpan T."/>
            <person name="Mondo S.J."/>
            <person name="Barry K."/>
            <person name="Sandor L."/>
            <person name="Lee J."/>
            <person name="Lipzen A."/>
            <person name="Pangilinan J."/>
            <person name="LaButti K."/>
            <person name="Hainaut M."/>
            <person name="Henrissat B."/>
            <person name="Grigoriev I.V."/>
            <person name="Spatafora J.W."/>
            <person name="Aime M.C."/>
        </authorList>
    </citation>
    <scope>NUCLEOTIDE SEQUENCE [LARGE SCALE GENOMIC DNA]</scope>
    <source>
        <strain evidence="2 3">MCA 4186</strain>
    </source>
</reference>
<dbReference type="OrthoDB" id="674948at2759"/>
<dbReference type="GeneID" id="37268406"/>
<evidence type="ECO:0000313" key="2">
    <source>
        <dbReference type="EMBL" id="PWN98983.1"/>
    </source>
</evidence>
<name>A0A316ZFD3_9BASI</name>
<evidence type="ECO:0000256" key="1">
    <source>
        <dbReference type="SAM" id="MobiDB-lite"/>
    </source>
</evidence>
<protein>
    <submittedName>
        <fullName evidence="2">Uncharacterized protein</fullName>
    </submittedName>
</protein>
<dbReference type="RefSeq" id="XP_025599262.1">
    <property type="nucleotide sequence ID" value="XM_025740862.1"/>
</dbReference>
<gene>
    <name evidence="2" type="ORF">FA09DRAFT_316963</name>
</gene>
<dbReference type="STRING" id="58919.A0A316ZFD3"/>
<feature type="region of interest" description="Disordered" evidence="1">
    <location>
        <begin position="130"/>
        <end position="153"/>
    </location>
</feature>
<proteinExistence type="predicted"/>
<evidence type="ECO:0000313" key="3">
    <source>
        <dbReference type="Proteomes" id="UP000245946"/>
    </source>
</evidence>
<dbReference type="Proteomes" id="UP000245946">
    <property type="component" value="Unassembled WGS sequence"/>
</dbReference>
<dbReference type="AlphaFoldDB" id="A0A316ZFD3"/>
<accession>A0A316ZFD3</accession>
<keyword evidence="3" id="KW-1185">Reference proteome</keyword>
<organism evidence="2 3">
    <name type="scientific">Tilletiopsis washingtonensis</name>
    <dbReference type="NCBI Taxonomy" id="58919"/>
    <lineage>
        <taxon>Eukaryota</taxon>
        <taxon>Fungi</taxon>
        <taxon>Dikarya</taxon>
        <taxon>Basidiomycota</taxon>
        <taxon>Ustilaginomycotina</taxon>
        <taxon>Exobasidiomycetes</taxon>
        <taxon>Entylomatales</taxon>
        <taxon>Entylomatales incertae sedis</taxon>
        <taxon>Tilletiopsis</taxon>
    </lineage>
</organism>
<dbReference type="Gene3D" id="3.40.50.720">
    <property type="entry name" value="NAD(P)-binding Rossmann-like Domain"/>
    <property type="match status" value="1"/>
</dbReference>
<dbReference type="PANTHER" id="PTHR40129">
    <property type="entry name" value="KETOPANTOATE REDUCTASE N-TERMINAL DOMAIN-CONTAINING PROTEIN"/>
    <property type="match status" value="1"/>
</dbReference>
<sequence>MSLFSCFSSAAAPTRGPPVDVLLLGSGWTATFLLPLLGTSSLSCAWTTRAGGNGALPFDFDPSSDSYAAFERLPDAKTIVVVFPLYEAAAVEFLLRAYRETRESDCAPGWIQLGSTGIWDHGPTFAPAPPTYGTKPLASSSSSPWKNRHSPHTSAPRAVAEDALLSHSNTSVLNLSGLWGHGRSPRRYIGALAPSKEKLAQLGSVHLVHGLDVARAILAMHVQWEKARGERWLLTNERVYDLWDLCARWGNGGEEGRNHPPAGPQPGWVQELIAESRSDHALDNGGEVGEEKKKHKKHHAHRDPIRSLPRSVEQMGAALDGTDFWSTFGLTPAVPWVD</sequence>
<feature type="region of interest" description="Disordered" evidence="1">
    <location>
        <begin position="280"/>
        <end position="304"/>
    </location>
</feature>
<dbReference type="PANTHER" id="PTHR40129:SF2">
    <property type="entry name" value="KETOPANTOATE REDUCTASE N-TERMINAL DOMAIN-CONTAINING PROTEIN"/>
    <property type="match status" value="1"/>
</dbReference>